<evidence type="ECO:0000256" key="1">
    <source>
        <dbReference type="ARBA" id="ARBA00004141"/>
    </source>
</evidence>
<dbReference type="SUPFAM" id="SSF81665">
    <property type="entry name" value="Calcium ATPase, transmembrane domain M"/>
    <property type="match status" value="1"/>
</dbReference>
<comment type="subcellular location">
    <subcellularLocation>
        <location evidence="1">Membrane</location>
        <topology evidence="1">Multi-pass membrane protein</topology>
    </subcellularLocation>
</comment>
<evidence type="ECO:0000256" key="3">
    <source>
        <dbReference type="ARBA" id="ARBA00022692"/>
    </source>
</evidence>
<keyword evidence="7" id="KW-1185">Reference proteome</keyword>
<dbReference type="GO" id="GO:0036376">
    <property type="term" value="P:sodium ion export across plasma membrane"/>
    <property type="evidence" value="ECO:0007669"/>
    <property type="project" value="TreeGrafter"/>
</dbReference>
<dbReference type="RefSeq" id="WP_077833442.1">
    <property type="nucleotide sequence ID" value="NZ_CP096983.1"/>
</dbReference>
<dbReference type="InterPro" id="IPR036412">
    <property type="entry name" value="HAD-like_sf"/>
</dbReference>
<dbReference type="SUPFAM" id="SSF81660">
    <property type="entry name" value="Metal cation-transporting ATPase, ATP-binding domain N"/>
    <property type="match status" value="1"/>
</dbReference>
<keyword evidence="3" id="KW-0812">Transmembrane</keyword>
<keyword evidence="4" id="KW-1133">Transmembrane helix</keyword>
<dbReference type="GO" id="GO:0030007">
    <property type="term" value="P:intracellular potassium ion homeostasis"/>
    <property type="evidence" value="ECO:0007669"/>
    <property type="project" value="TreeGrafter"/>
</dbReference>
<dbReference type="InterPro" id="IPR023298">
    <property type="entry name" value="ATPase_P-typ_TM_dom_sf"/>
</dbReference>
<dbReference type="AlphaFoldDB" id="A0A1S8MAS8"/>
<dbReference type="Gene3D" id="3.40.1110.10">
    <property type="entry name" value="Calcium-transporting ATPase, cytoplasmic domain N"/>
    <property type="match status" value="1"/>
</dbReference>
<keyword evidence="5" id="KW-0472">Membrane</keyword>
<evidence type="ECO:0000313" key="6">
    <source>
        <dbReference type="EMBL" id="URZ11114.1"/>
    </source>
</evidence>
<dbReference type="Pfam" id="PF00122">
    <property type="entry name" value="E1-E2_ATPase"/>
    <property type="match status" value="1"/>
</dbReference>
<sequence length="846" mass="96710">MADWYGLAAVDVVNLFRSNYTRGLTDEEVIQNRNLYGSNKVVSTKNKKLILNMVKEIINPWFVFLIFCSVIFLYLGKFNYFFITLTLNIIALVISILPHYRNYKIIKNIEKINLSKVNVLRSGKLININSEDLVVGDIVIFSKGSTIPGDIRIIECSDLKVNEVSVTGDESIIEKFSSKIYTEVLEMSEMGNMLFKSSIVQSGEGQGIVVAVGDRTEFGKIMTSTLNYDKNRNFLINKVKSGMNYISIFSFVIWVILMFFMNSNGKTLNESLYKTSFLLFSGAPINILILLYSIFRVIKTYFKSKHIELKFLSIIENLSRVNVIVTDKEEALTKSKMFVRKFYDNEAIINFDSKFIINANIKRILEIGFLCNDCTSNKNLNKTLNAAEKAIVEFVETGDVDLEIAKRVFEIPYNGNKRIKTTINKMKKRYRANVKGSVDVILKNCTHYMVDGVERELTKEAINNIKMADMKMSNECLYVMAFAYRNFTYRPSDDENIESNLVFVGLIGFESILKENTLKAVEKCYVNSIRPVVFTEDGKLGAIASGKRMNIVRDSSEVLSGVEMDNMSTEEIINNVEKVKVYSRASEENKKSVIKNLKDLGYNVLNSGSKLTELPALNEGDLFISYGENSNKIVKKLSDIDFEKNDMGIITNMIINSRKLIISLKNLVNYIFIWNFNFIVLLLLFYINDLDLKFNISEILWVLFFNVIINGIAIFLNYKKVITQYDFNLEEEVWDISLFSVAINGVIPAVIILASSAFSSINIHVFVFWAIIFEQIIYGLFDKFEKNISFFILIFLNLVFQLVIALSNLGTYMFGIDKLSMYDMRIIGIVVVVQAAVIFMKKIFTE</sequence>
<evidence type="ECO:0000256" key="4">
    <source>
        <dbReference type="ARBA" id="ARBA00022989"/>
    </source>
</evidence>
<dbReference type="Pfam" id="PF13246">
    <property type="entry name" value="Cation_ATPase"/>
    <property type="match status" value="1"/>
</dbReference>
<evidence type="ECO:0000256" key="5">
    <source>
        <dbReference type="ARBA" id="ARBA00023136"/>
    </source>
</evidence>
<dbReference type="SMART" id="SM00831">
    <property type="entry name" value="Cation_ATPase_N"/>
    <property type="match status" value="1"/>
</dbReference>
<dbReference type="Pfam" id="PF00690">
    <property type="entry name" value="Cation_ATPase_N"/>
    <property type="match status" value="1"/>
</dbReference>
<dbReference type="InterPro" id="IPR023214">
    <property type="entry name" value="HAD_sf"/>
</dbReference>
<dbReference type="SUPFAM" id="SSF56784">
    <property type="entry name" value="HAD-like"/>
    <property type="match status" value="1"/>
</dbReference>
<dbReference type="GO" id="GO:0005391">
    <property type="term" value="F:P-type sodium:potassium-exchanging transporter activity"/>
    <property type="evidence" value="ECO:0007669"/>
    <property type="project" value="TreeGrafter"/>
</dbReference>
<dbReference type="InterPro" id="IPR023299">
    <property type="entry name" value="ATPase_P-typ_cyto_dom_N"/>
</dbReference>
<evidence type="ECO:0000313" key="7">
    <source>
        <dbReference type="Proteomes" id="UP000190951"/>
    </source>
</evidence>
<dbReference type="PANTHER" id="PTHR43294">
    <property type="entry name" value="SODIUM/POTASSIUM-TRANSPORTING ATPASE SUBUNIT ALPHA"/>
    <property type="match status" value="1"/>
</dbReference>
<dbReference type="Gene3D" id="2.70.150.10">
    <property type="entry name" value="Calcium-transporting ATPase, cytoplasmic transduction domain A"/>
    <property type="match status" value="1"/>
</dbReference>
<dbReference type="InterPro" id="IPR008250">
    <property type="entry name" value="ATPase_P-typ_transduc_dom_A_sf"/>
</dbReference>
<dbReference type="InterPro" id="IPR050510">
    <property type="entry name" value="Cation_transp_ATPase_P-type"/>
</dbReference>
<accession>A0A1S8MAS8</accession>
<evidence type="ECO:0000256" key="2">
    <source>
        <dbReference type="ARBA" id="ARBA00005675"/>
    </source>
</evidence>
<dbReference type="Gene3D" id="3.40.50.1000">
    <property type="entry name" value="HAD superfamily/HAD-like"/>
    <property type="match status" value="1"/>
</dbReference>
<name>A0A1S8MAS8_9CLOT</name>
<reference evidence="6 7" key="1">
    <citation type="submission" date="2022-04" db="EMBL/GenBank/DDBJ databases">
        <title>Genome sequence of C. roseum typestrain.</title>
        <authorList>
            <person name="Poehlein A."/>
            <person name="Schoch T."/>
            <person name="Duerre P."/>
            <person name="Daniel R."/>
        </authorList>
    </citation>
    <scope>NUCLEOTIDE SEQUENCE [LARGE SCALE GENOMIC DNA]</scope>
    <source>
        <strain evidence="6 7">DSM 7320</strain>
    </source>
</reference>
<dbReference type="GO" id="GO:0000166">
    <property type="term" value="F:nucleotide binding"/>
    <property type="evidence" value="ECO:0007669"/>
    <property type="project" value="InterPro"/>
</dbReference>
<dbReference type="InterPro" id="IPR004014">
    <property type="entry name" value="ATPase_P-typ_cation-transptr_N"/>
</dbReference>
<dbReference type="KEGG" id="crw:CROST_018310"/>
<dbReference type="GO" id="GO:0005886">
    <property type="term" value="C:plasma membrane"/>
    <property type="evidence" value="ECO:0007669"/>
    <property type="project" value="TreeGrafter"/>
</dbReference>
<dbReference type="EMBL" id="CP096983">
    <property type="protein sequence ID" value="URZ11114.1"/>
    <property type="molecule type" value="Genomic_DNA"/>
</dbReference>
<dbReference type="GO" id="GO:1902600">
    <property type="term" value="P:proton transmembrane transport"/>
    <property type="evidence" value="ECO:0007669"/>
    <property type="project" value="TreeGrafter"/>
</dbReference>
<dbReference type="GO" id="GO:1990573">
    <property type="term" value="P:potassium ion import across plasma membrane"/>
    <property type="evidence" value="ECO:0007669"/>
    <property type="project" value="TreeGrafter"/>
</dbReference>
<comment type="similarity">
    <text evidence="2">Belongs to the cation transport ATPase (P-type) (TC 3.A.3) family. Type IIA subfamily.</text>
</comment>
<proteinExistence type="inferred from homology"/>
<dbReference type="STRING" id="84029.CROST_14750"/>
<dbReference type="GO" id="GO:0006883">
    <property type="term" value="P:intracellular sodium ion homeostasis"/>
    <property type="evidence" value="ECO:0007669"/>
    <property type="project" value="TreeGrafter"/>
</dbReference>
<dbReference type="InterPro" id="IPR059000">
    <property type="entry name" value="ATPase_P-type_domA"/>
</dbReference>
<dbReference type="Proteomes" id="UP000190951">
    <property type="component" value="Chromosome"/>
</dbReference>
<protein>
    <submittedName>
        <fullName evidence="6">Calcium-transporting ATPase 1</fullName>
    </submittedName>
</protein>
<dbReference type="PANTHER" id="PTHR43294:SF20">
    <property type="entry name" value="P-TYPE ATPASE"/>
    <property type="match status" value="1"/>
</dbReference>
<organism evidence="6 7">
    <name type="scientific">Clostridium felsineum</name>
    <dbReference type="NCBI Taxonomy" id="36839"/>
    <lineage>
        <taxon>Bacteria</taxon>
        <taxon>Bacillati</taxon>
        <taxon>Bacillota</taxon>
        <taxon>Clostridia</taxon>
        <taxon>Eubacteriales</taxon>
        <taxon>Clostridiaceae</taxon>
        <taxon>Clostridium</taxon>
    </lineage>
</organism>
<gene>
    <name evidence="6" type="ORF">CROST_018310</name>
</gene>
<dbReference type="Gene3D" id="1.20.1110.10">
    <property type="entry name" value="Calcium-transporting ATPase, transmembrane domain"/>
    <property type="match status" value="1"/>
</dbReference>
<dbReference type="SUPFAM" id="SSF81653">
    <property type="entry name" value="Calcium ATPase, transduction domain A"/>
    <property type="match status" value="1"/>
</dbReference>